<evidence type="ECO:0000313" key="4">
    <source>
        <dbReference type="Proteomes" id="UP000814176"/>
    </source>
</evidence>
<keyword evidence="2" id="KW-0732">Signal</keyword>
<organism evidence="3 4">
    <name type="scientific">Rhodofomes roseus</name>
    <dbReference type="NCBI Taxonomy" id="34475"/>
    <lineage>
        <taxon>Eukaryota</taxon>
        <taxon>Fungi</taxon>
        <taxon>Dikarya</taxon>
        <taxon>Basidiomycota</taxon>
        <taxon>Agaricomycotina</taxon>
        <taxon>Agaricomycetes</taxon>
        <taxon>Polyporales</taxon>
        <taxon>Rhodofomes</taxon>
    </lineage>
</organism>
<dbReference type="EMBL" id="JADCUA010000028">
    <property type="protein sequence ID" value="KAH9831028.1"/>
    <property type="molecule type" value="Genomic_DNA"/>
</dbReference>
<evidence type="ECO:0000313" key="3">
    <source>
        <dbReference type="EMBL" id="KAH9831028.1"/>
    </source>
</evidence>
<dbReference type="RefSeq" id="XP_047774275.1">
    <property type="nucleotide sequence ID" value="XM_047925016.1"/>
</dbReference>
<name>A0ABQ8K3B7_9APHY</name>
<feature type="signal peptide" evidence="2">
    <location>
        <begin position="1"/>
        <end position="18"/>
    </location>
</feature>
<gene>
    <name evidence="3" type="ORF">C8Q71DRAFT_784117</name>
</gene>
<protein>
    <recommendedName>
        <fullName evidence="5">Secreted protein</fullName>
    </recommendedName>
</protein>
<feature type="chain" id="PRO_5047440979" description="Secreted protein" evidence="2">
    <location>
        <begin position="19"/>
        <end position="109"/>
    </location>
</feature>
<sequence length="109" mass="12143">MNLFQMLTFALFSLARLSTRLRAPGPRVRHDRYCGEGPGVGYNDGGRASRSKGPTQTLFSSSECGDWFRRRQCPVVAVVDEGRHAVDCERTNVNQLSHEIADTDRVCLA</sequence>
<proteinExistence type="predicted"/>
<keyword evidence="4" id="KW-1185">Reference proteome</keyword>
<evidence type="ECO:0000256" key="2">
    <source>
        <dbReference type="SAM" id="SignalP"/>
    </source>
</evidence>
<feature type="region of interest" description="Disordered" evidence="1">
    <location>
        <begin position="34"/>
        <end position="60"/>
    </location>
</feature>
<accession>A0ABQ8K3B7</accession>
<evidence type="ECO:0000256" key="1">
    <source>
        <dbReference type="SAM" id="MobiDB-lite"/>
    </source>
</evidence>
<dbReference type="GeneID" id="72005748"/>
<comment type="caution">
    <text evidence="3">The sequence shown here is derived from an EMBL/GenBank/DDBJ whole genome shotgun (WGS) entry which is preliminary data.</text>
</comment>
<evidence type="ECO:0008006" key="5">
    <source>
        <dbReference type="Google" id="ProtNLM"/>
    </source>
</evidence>
<reference evidence="3 4" key="1">
    <citation type="journal article" date="2021" name="Environ. Microbiol.">
        <title>Gene family expansions and transcriptome signatures uncover fungal adaptations to wood decay.</title>
        <authorList>
            <person name="Hage H."/>
            <person name="Miyauchi S."/>
            <person name="Viragh M."/>
            <person name="Drula E."/>
            <person name="Min B."/>
            <person name="Chaduli D."/>
            <person name="Navarro D."/>
            <person name="Favel A."/>
            <person name="Norest M."/>
            <person name="Lesage-Meessen L."/>
            <person name="Balint B."/>
            <person name="Merenyi Z."/>
            <person name="de Eugenio L."/>
            <person name="Morin E."/>
            <person name="Martinez A.T."/>
            <person name="Baldrian P."/>
            <person name="Stursova M."/>
            <person name="Martinez M.J."/>
            <person name="Novotny C."/>
            <person name="Magnuson J.K."/>
            <person name="Spatafora J.W."/>
            <person name="Maurice S."/>
            <person name="Pangilinan J."/>
            <person name="Andreopoulos W."/>
            <person name="LaButti K."/>
            <person name="Hundley H."/>
            <person name="Na H."/>
            <person name="Kuo A."/>
            <person name="Barry K."/>
            <person name="Lipzen A."/>
            <person name="Henrissat B."/>
            <person name="Riley R."/>
            <person name="Ahrendt S."/>
            <person name="Nagy L.G."/>
            <person name="Grigoriev I.V."/>
            <person name="Martin F."/>
            <person name="Rosso M.N."/>
        </authorList>
    </citation>
    <scope>NUCLEOTIDE SEQUENCE [LARGE SCALE GENOMIC DNA]</scope>
    <source>
        <strain evidence="3 4">CIRM-BRFM 1785</strain>
    </source>
</reference>
<dbReference type="Proteomes" id="UP000814176">
    <property type="component" value="Unassembled WGS sequence"/>
</dbReference>